<evidence type="ECO:0000256" key="4">
    <source>
        <dbReference type="ARBA" id="ARBA00022475"/>
    </source>
</evidence>
<dbReference type="InterPro" id="IPR002178">
    <property type="entry name" value="PTS_EIIA_type-2_dom"/>
</dbReference>
<dbReference type="FunFam" id="3.40.50.2300:FF:000014">
    <property type="entry name" value="PTS system fructose-like transporter subunit IIB"/>
    <property type="match status" value="1"/>
</dbReference>
<evidence type="ECO:0000259" key="16">
    <source>
        <dbReference type="PROSITE" id="PS51104"/>
    </source>
</evidence>
<evidence type="ECO:0000256" key="8">
    <source>
        <dbReference type="ARBA" id="ARBA00022683"/>
    </source>
</evidence>
<sequence length="656" mass="70006">MDIRDLLLKNVMIMDLKGTSKEAVIDEMVAKYHAEGIVTDENEYRQDILKREAESTTGIGEGIAMPHAKDSAVTRATVLFAKSDQGVDFNALDGQPVHLFFMIAAPEGANNEHLAALAALSSLLINPKLVADLKQAKTPDDVLALFGKAQAEKEAKDKAEEAKEKAQEEQEKADKQAEFKAEKRQERPFIVAVTACPTGIAHTYMAEAALKETAEKLGVDIKVETNGSEGIKHKLTDSDINRAAGVIVAADKKVAMDRFNGKKLLNRPVIDGIKKPEELIEETLQGKGQVFHAAGTDNSDAASEEASGSTLWNRIYKDLMNGVSNMLPFVVGGGIIMAISFILEQWLGKTSMWFTFTNNLGTFAFSFLVPVLAAYIAESIGDRPALMPGFVGGYMATVATASVVKAQNPAGFLGGLVAGFAAGWMIVGLKKLLSKMPHSLDGMRTILLYPVIGLAIMGLLMFFIINPIFAAINGALISFLEGMGTGNAILIGVILAAMMSIDMGGPFNKAAYTFAIGVYQASSFKDGRWMAAVMIGGMIPPLAIAVASTFFPKKFTLQERNAGLSNYALGLTFITEGAIPFAATDPLHIIGSSVIGSAIAGGLTQLWHVNVPAPHGGVVALLLTNQKLGFIMSLLIGTIIAALILGFWRPAAKENK</sequence>
<dbReference type="FunFam" id="3.40.930.10:FF:000009">
    <property type="entry name" value="PTS system, fructose specific IIABC component"/>
    <property type="match status" value="1"/>
</dbReference>
<dbReference type="GO" id="GO:0022877">
    <property type="term" value="F:protein-N(PI)-phosphohistidine-fructose phosphotransferase system transporter activity"/>
    <property type="evidence" value="ECO:0007669"/>
    <property type="project" value="InterPro"/>
</dbReference>
<reference evidence="17 18" key="1">
    <citation type="submission" date="2010-12" db="EMBL/GenBank/DDBJ databases">
        <title>The Genome Sequence of Lactobacillus paracasei subsp. paracasei strain 8700:2.</title>
        <authorList>
            <consortium name="The Broad Institute Genome Sequencing Platform"/>
            <person name="Ward D."/>
            <person name="Earl A."/>
            <person name="Feldgarden M."/>
            <person name="Young S.K."/>
            <person name="Gargeya S."/>
            <person name="Zeng Q."/>
            <person name="Alvarado L."/>
            <person name="Berlin A."/>
            <person name="Bochicchio J."/>
            <person name="Chapman S.B."/>
            <person name="Chen Z."/>
            <person name="Freedman E."/>
            <person name="Gellesch M."/>
            <person name="Goldberg J."/>
            <person name="Griggs A."/>
            <person name="Gujja S."/>
            <person name="Heilman E."/>
            <person name="Heiman D."/>
            <person name="Howarth C."/>
            <person name="Mehta T."/>
            <person name="Neiman D."/>
            <person name="Pearson M."/>
            <person name="Roberts A."/>
            <person name="Saif S."/>
            <person name="Shea T."/>
            <person name="Shenoy N."/>
            <person name="Sisk P."/>
            <person name="Stolte C."/>
            <person name="Sykes S."/>
            <person name="White J."/>
            <person name="Yandava C."/>
            <person name="Saulnier D."/>
            <person name="Haas B."/>
            <person name="Nusbaum C."/>
            <person name="Birren B."/>
        </authorList>
    </citation>
    <scope>NUCLEOTIDE SEQUENCE [LARGE SCALE GENOMIC DNA]</scope>
    <source>
        <strain evidence="17 18">8700:2</strain>
    </source>
</reference>
<dbReference type="SUPFAM" id="SSF52794">
    <property type="entry name" value="PTS system IIB component-like"/>
    <property type="match status" value="1"/>
</dbReference>
<dbReference type="InterPro" id="IPR003501">
    <property type="entry name" value="PTS_EIIB_2/3"/>
</dbReference>
<keyword evidence="3" id="KW-0813">Transport</keyword>
<dbReference type="PROSITE" id="PS00372">
    <property type="entry name" value="PTS_EIIA_TYPE_2_HIS"/>
    <property type="match status" value="1"/>
</dbReference>
<dbReference type="GO" id="GO:0005351">
    <property type="term" value="F:carbohydrate:proton symporter activity"/>
    <property type="evidence" value="ECO:0007669"/>
    <property type="project" value="InterPro"/>
</dbReference>
<evidence type="ECO:0000259" key="14">
    <source>
        <dbReference type="PROSITE" id="PS51094"/>
    </source>
</evidence>
<evidence type="ECO:0000256" key="5">
    <source>
        <dbReference type="ARBA" id="ARBA00022553"/>
    </source>
</evidence>
<dbReference type="GO" id="GO:0090563">
    <property type="term" value="F:protein-phosphocysteine-sugar phosphotransferase activity"/>
    <property type="evidence" value="ECO:0007669"/>
    <property type="project" value="TreeGrafter"/>
</dbReference>
<evidence type="ECO:0000256" key="13">
    <source>
        <dbReference type="SAM" id="Phobius"/>
    </source>
</evidence>
<keyword evidence="5" id="KW-0597">Phosphoprotein</keyword>
<evidence type="ECO:0000256" key="11">
    <source>
        <dbReference type="ARBA" id="ARBA00023136"/>
    </source>
</evidence>
<gene>
    <name evidence="17" type="ORF">LBPG_00489</name>
</gene>
<feature type="transmembrane region" description="Helical" evidence="13">
    <location>
        <begin position="326"/>
        <end position="348"/>
    </location>
</feature>
<dbReference type="PANTHER" id="PTHR30505:SF28">
    <property type="entry name" value="PTS SYSTEM 2-O-ALPHA-MANNOSYL-D-GLYCERATE-SPECIFIC EIIABC COMPONENT"/>
    <property type="match status" value="1"/>
</dbReference>
<feature type="transmembrane region" description="Helical" evidence="13">
    <location>
        <begin position="589"/>
        <end position="608"/>
    </location>
</feature>
<organism evidence="17 18">
    <name type="scientific">Lacticaseibacillus paracasei subsp. paracasei 8700:2</name>
    <dbReference type="NCBI Taxonomy" id="537973"/>
    <lineage>
        <taxon>Bacteria</taxon>
        <taxon>Bacillati</taxon>
        <taxon>Bacillota</taxon>
        <taxon>Bacilli</taxon>
        <taxon>Lactobacillales</taxon>
        <taxon>Lactobacillaceae</taxon>
        <taxon>Lacticaseibacillus</taxon>
    </lineage>
</organism>
<feature type="transmembrane region" description="Helical" evidence="13">
    <location>
        <begin position="628"/>
        <end position="648"/>
    </location>
</feature>
<protein>
    <submittedName>
        <fullName evidence="17">PTS system fructose-specific IIABC component</fullName>
    </submittedName>
</protein>
<dbReference type="InterPro" id="IPR003353">
    <property type="entry name" value="PTS_IIB_fruc"/>
</dbReference>
<keyword evidence="11 13" id="KW-0472">Membrane</keyword>
<dbReference type="InterPro" id="IPR013014">
    <property type="entry name" value="PTS_EIIC_2"/>
</dbReference>
<name>A0A826HRJ2_LACPA</name>
<dbReference type="GO" id="GO:0005886">
    <property type="term" value="C:plasma membrane"/>
    <property type="evidence" value="ECO:0007669"/>
    <property type="project" value="UniProtKB-SubCell"/>
</dbReference>
<dbReference type="GeneID" id="57090013"/>
<dbReference type="InterPro" id="IPR003352">
    <property type="entry name" value="PTS_EIIC"/>
</dbReference>
<dbReference type="Pfam" id="PF00359">
    <property type="entry name" value="PTS_EIIA_2"/>
    <property type="match status" value="1"/>
</dbReference>
<dbReference type="PROSITE" id="PS51094">
    <property type="entry name" value="PTS_EIIA_TYPE_2"/>
    <property type="match status" value="1"/>
</dbReference>
<keyword evidence="8" id="KW-0598">Phosphotransferase system</keyword>
<feature type="transmembrane region" description="Helical" evidence="13">
    <location>
        <begin position="529"/>
        <end position="552"/>
    </location>
</feature>
<accession>A0A826HRJ2</accession>
<dbReference type="InterPro" id="IPR004715">
    <property type="entry name" value="PTS_IIA_fruc"/>
</dbReference>
<evidence type="ECO:0000313" key="17">
    <source>
        <dbReference type="EMBL" id="EEQ65040.1"/>
    </source>
</evidence>
<dbReference type="CDD" id="cd05569">
    <property type="entry name" value="PTS_IIB_fructose"/>
    <property type="match status" value="1"/>
</dbReference>
<dbReference type="SUPFAM" id="SSF55804">
    <property type="entry name" value="Phoshotransferase/anion transport protein"/>
    <property type="match status" value="1"/>
</dbReference>
<dbReference type="KEGG" id="lpi:LBPG_00489"/>
<dbReference type="InterPro" id="IPR050864">
    <property type="entry name" value="Bacterial_PTS_Sugar_Transport"/>
</dbReference>
<evidence type="ECO:0000256" key="3">
    <source>
        <dbReference type="ARBA" id="ARBA00022448"/>
    </source>
</evidence>
<dbReference type="NCBIfam" id="TIGR00829">
    <property type="entry name" value="FRU"/>
    <property type="match status" value="1"/>
</dbReference>
<dbReference type="PROSITE" id="PS51099">
    <property type="entry name" value="PTS_EIIB_TYPE_2"/>
    <property type="match status" value="1"/>
</dbReference>
<evidence type="ECO:0000256" key="1">
    <source>
        <dbReference type="ARBA" id="ARBA00004429"/>
    </source>
</evidence>
<dbReference type="InterPro" id="IPR016152">
    <property type="entry name" value="PTrfase/Anion_transptr"/>
</dbReference>
<feature type="transmembrane region" description="Helical" evidence="13">
    <location>
        <begin position="475"/>
        <end position="499"/>
    </location>
</feature>
<dbReference type="Gene3D" id="3.40.930.10">
    <property type="entry name" value="Mannitol-specific EII, Chain A"/>
    <property type="match status" value="1"/>
</dbReference>
<evidence type="ECO:0000256" key="10">
    <source>
        <dbReference type="ARBA" id="ARBA00022989"/>
    </source>
</evidence>
<evidence type="ECO:0000256" key="2">
    <source>
        <dbReference type="ARBA" id="ARBA00004496"/>
    </source>
</evidence>
<dbReference type="GO" id="GO:0009401">
    <property type="term" value="P:phosphoenolpyruvate-dependent sugar phosphotransferase system"/>
    <property type="evidence" value="ECO:0007669"/>
    <property type="project" value="UniProtKB-KW"/>
</dbReference>
<dbReference type="Proteomes" id="UP000015927">
    <property type="component" value="Chromosome"/>
</dbReference>
<feature type="domain" description="PTS EIIB type-2" evidence="15">
    <location>
        <begin position="190"/>
        <end position="285"/>
    </location>
</feature>
<dbReference type="PROSITE" id="PS51104">
    <property type="entry name" value="PTS_EIIC_TYPE_2"/>
    <property type="match status" value="1"/>
</dbReference>
<evidence type="ECO:0000256" key="6">
    <source>
        <dbReference type="ARBA" id="ARBA00022597"/>
    </source>
</evidence>
<dbReference type="Pfam" id="PF02378">
    <property type="entry name" value="PTS_EIIC"/>
    <property type="match status" value="1"/>
</dbReference>
<dbReference type="InterPro" id="IPR006327">
    <property type="entry name" value="PTS_IIC_fruc"/>
</dbReference>
<proteinExistence type="predicted"/>
<feature type="domain" description="PTS EIIC type-2" evidence="16">
    <location>
        <begin position="315"/>
        <end position="656"/>
    </location>
</feature>
<feature type="transmembrane region" description="Helical" evidence="13">
    <location>
        <begin position="447"/>
        <end position="469"/>
    </location>
</feature>
<feature type="transmembrane region" description="Helical" evidence="13">
    <location>
        <begin position="385"/>
        <end position="404"/>
    </location>
</feature>
<keyword evidence="4" id="KW-1003">Cell membrane</keyword>
<dbReference type="Gene3D" id="3.40.50.2300">
    <property type="match status" value="1"/>
</dbReference>
<evidence type="ECO:0000256" key="9">
    <source>
        <dbReference type="ARBA" id="ARBA00022692"/>
    </source>
</evidence>
<dbReference type="InterPro" id="IPR036095">
    <property type="entry name" value="PTS_EIIB-like_sf"/>
</dbReference>
<dbReference type="EMBL" id="CP002391">
    <property type="protein sequence ID" value="EEQ65040.1"/>
    <property type="molecule type" value="Genomic_DNA"/>
</dbReference>
<evidence type="ECO:0000256" key="12">
    <source>
        <dbReference type="SAM" id="MobiDB-lite"/>
    </source>
</evidence>
<dbReference type="CDD" id="cd00211">
    <property type="entry name" value="PTS_IIA_fru"/>
    <property type="match status" value="1"/>
</dbReference>
<feature type="region of interest" description="Disordered" evidence="12">
    <location>
        <begin position="155"/>
        <end position="181"/>
    </location>
</feature>
<evidence type="ECO:0000259" key="15">
    <source>
        <dbReference type="PROSITE" id="PS51099"/>
    </source>
</evidence>
<dbReference type="AlphaFoldDB" id="A0A826HRJ2"/>
<dbReference type="Pfam" id="PF02302">
    <property type="entry name" value="PTS_IIB"/>
    <property type="match status" value="1"/>
</dbReference>
<comment type="subcellular location">
    <subcellularLocation>
        <location evidence="1">Cell inner membrane</location>
        <topology evidence="1">Multi-pass membrane protein</topology>
    </subcellularLocation>
    <subcellularLocation>
        <location evidence="2">Cytoplasm</location>
    </subcellularLocation>
</comment>
<feature type="transmembrane region" description="Helical" evidence="13">
    <location>
        <begin position="360"/>
        <end position="378"/>
    </location>
</feature>
<feature type="transmembrane region" description="Helical" evidence="13">
    <location>
        <begin position="410"/>
        <end position="427"/>
    </location>
</feature>
<feature type="domain" description="PTS EIIA type-2" evidence="14">
    <location>
        <begin position="5"/>
        <end position="149"/>
    </location>
</feature>
<dbReference type="NCBIfam" id="TIGR01427">
    <property type="entry name" value="PTS_IIC_fructo"/>
    <property type="match status" value="1"/>
</dbReference>
<keyword evidence="7" id="KW-0808">Transferase</keyword>
<keyword evidence="9 13" id="KW-0812">Transmembrane</keyword>
<keyword evidence="6" id="KW-0762">Sugar transport</keyword>
<dbReference type="PANTHER" id="PTHR30505">
    <property type="entry name" value="FRUCTOSE-LIKE PERMEASE"/>
    <property type="match status" value="1"/>
</dbReference>
<dbReference type="GO" id="GO:0005737">
    <property type="term" value="C:cytoplasm"/>
    <property type="evidence" value="ECO:0007669"/>
    <property type="project" value="UniProtKB-SubCell"/>
</dbReference>
<evidence type="ECO:0000313" key="18">
    <source>
        <dbReference type="Proteomes" id="UP000015927"/>
    </source>
</evidence>
<dbReference type="RefSeq" id="WP_003565296.1">
    <property type="nucleotide sequence ID" value="NC_022112.1"/>
</dbReference>
<dbReference type="InterPro" id="IPR013011">
    <property type="entry name" value="PTS_EIIB_2"/>
</dbReference>
<dbReference type="NCBIfam" id="TIGR00848">
    <property type="entry name" value="fruA"/>
    <property type="match status" value="1"/>
</dbReference>
<evidence type="ECO:0000256" key="7">
    <source>
        <dbReference type="ARBA" id="ARBA00022679"/>
    </source>
</evidence>
<keyword evidence="10 13" id="KW-1133">Transmembrane helix</keyword>